<dbReference type="AlphaFoldDB" id="A0A9D4BS64"/>
<gene>
    <name evidence="1" type="ORF">DPMN_065570</name>
</gene>
<organism evidence="1 2">
    <name type="scientific">Dreissena polymorpha</name>
    <name type="common">Zebra mussel</name>
    <name type="synonym">Mytilus polymorpha</name>
    <dbReference type="NCBI Taxonomy" id="45954"/>
    <lineage>
        <taxon>Eukaryota</taxon>
        <taxon>Metazoa</taxon>
        <taxon>Spiralia</taxon>
        <taxon>Lophotrochozoa</taxon>
        <taxon>Mollusca</taxon>
        <taxon>Bivalvia</taxon>
        <taxon>Autobranchia</taxon>
        <taxon>Heteroconchia</taxon>
        <taxon>Euheterodonta</taxon>
        <taxon>Imparidentia</taxon>
        <taxon>Neoheterodontei</taxon>
        <taxon>Myida</taxon>
        <taxon>Dreissenoidea</taxon>
        <taxon>Dreissenidae</taxon>
        <taxon>Dreissena</taxon>
    </lineage>
</organism>
<evidence type="ECO:0000313" key="2">
    <source>
        <dbReference type="Proteomes" id="UP000828390"/>
    </source>
</evidence>
<accession>A0A9D4BS64</accession>
<evidence type="ECO:0000313" key="1">
    <source>
        <dbReference type="EMBL" id="KAH3706189.1"/>
    </source>
</evidence>
<keyword evidence="2" id="KW-1185">Reference proteome</keyword>
<sequence>MVLDSTAIVHPTSVLSCIQTLVKGKASGPDRIMYEHVLFGAVTLAELLSHMYTQMLQSGHIPDKMKEGEIITLHKGGNIRKHDYATWTLDKLSTEFVTRTYSTNC</sequence>
<reference evidence="1" key="2">
    <citation type="submission" date="2020-11" db="EMBL/GenBank/DDBJ databases">
        <authorList>
            <person name="McCartney M.A."/>
            <person name="Auch B."/>
            <person name="Kono T."/>
            <person name="Mallez S."/>
            <person name="Becker A."/>
            <person name="Gohl D.M."/>
            <person name="Silverstein K.A.T."/>
            <person name="Koren S."/>
            <person name="Bechman K.B."/>
            <person name="Herman A."/>
            <person name="Abrahante J.E."/>
            <person name="Garbe J."/>
        </authorList>
    </citation>
    <scope>NUCLEOTIDE SEQUENCE</scope>
    <source>
        <strain evidence="1">Duluth1</strain>
        <tissue evidence="1">Whole animal</tissue>
    </source>
</reference>
<proteinExistence type="predicted"/>
<dbReference type="EMBL" id="JAIWYP010000014">
    <property type="protein sequence ID" value="KAH3706189.1"/>
    <property type="molecule type" value="Genomic_DNA"/>
</dbReference>
<comment type="caution">
    <text evidence="1">The sequence shown here is derived from an EMBL/GenBank/DDBJ whole genome shotgun (WGS) entry which is preliminary data.</text>
</comment>
<dbReference type="Proteomes" id="UP000828390">
    <property type="component" value="Unassembled WGS sequence"/>
</dbReference>
<protein>
    <submittedName>
        <fullName evidence="1">Uncharacterized protein</fullName>
    </submittedName>
</protein>
<name>A0A9D4BS64_DREPO</name>
<reference evidence="1" key="1">
    <citation type="journal article" date="2019" name="bioRxiv">
        <title>The Genome of the Zebra Mussel, Dreissena polymorpha: A Resource for Invasive Species Research.</title>
        <authorList>
            <person name="McCartney M.A."/>
            <person name="Auch B."/>
            <person name="Kono T."/>
            <person name="Mallez S."/>
            <person name="Zhang Y."/>
            <person name="Obille A."/>
            <person name="Becker A."/>
            <person name="Abrahante J.E."/>
            <person name="Garbe J."/>
            <person name="Badalamenti J.P."/>
            <person name="Herman A."/>
            <person name="Mangelson H."/>
            <person name="Liachko I."/>
            <person name="Sullivan S."/>
            <person name="Sone E.D."/>
            <person name="Koren S."/>
            <person name="Silverstein K.A.T."/>
            <person name="Beckman K.B."/>
            <person name="Gohl D.M."/>
        </authorList>
    </citation>
    <scope>NUCLEOTIDE SEQUENCE</scope>
    <source>
        <strain evidence="1">Duluth1</strain>
        <tissue evidence="1">Whole animal</tissue>
    </source>
</reference>